<evidence type="ECO:0000256" key="3">
    <source>
        <dbReference type="ARBA" id="ARBA00022630"/>
    </source>
</evidence>
<dbReference type="GO" id="GO:0051213">
    <property type="term" value="F:dioxygenase activity"/>
    <property type="evidence" value="ECO:0007669"/>
    <property type="project" value="UniProtKB-KW"/>
</dbReference>
<reference evidence="6 7" key="1">
    <citation type="journal article" date="2015" name="Genome Announc.">
        <title>Expanding the biotechnology potential of lactobacilli through comparative genomics of 213 strains and associated genera.</title>
        <authorList>
            <person name="Sun Z."/>
            <person name="Harris H.M."/>
            <person name="McCann A."/>
            <person name="Guo C."/>
            <person name="Argimon S."/>
            <person name="Zhang W."/>
            <person name="Yang X."/>
            <person name="Jeffery I.B."/>
            <person name="Cooney J.C."/>
            <person name="Kagawa T.F."/>
            <person name="Liu W."/>
            <person name="Song Y."/>
            <person name="Salvetti E."/>
            <person name="Wrobel A."/>
            <person name="Rasinkangas P."/>
            <person name="Parkhill J."/>
            <person name="Rea M.C."/>
            <person name="O'Sullivan O."/>
            <person name="Ritari J."/>
            <person name="Douillard F.P."/>
            <person name="Paul Ross R."/>
            <person name="Yang R."/>
            <person name="Briner A.E."/>
            <person name="Felis G.E."/>
            <person name="de Vos W.M."/>
            <person name="Barrangou R."/>
            <person name="Klaenhammer T.R."/>
            <person name="Caufield P.W."/>
            <person name="Cui Y."/>
            <person name="Zhang H."/>
            <person name="O'Toole P.W."/>
        </authorList>
    </citation>
    <scope>NUCLEOTIDE SEQUENCE [LARGE SCALE GENOMIC DNA]</scope>
    <source>
        <strain evidence="6 7">DSM 20690</strain>
    </source>
</reference>
<dbReference type="SUPFAM" id="SSF51412">
    <property type="entry name" value="Inosine monophosphate dehydrogenase (IMPDH)"/>
    <property type="match status" value="1"/>
</dbReference>
<dbReference type="Pfam" id="PF03060">
    <property type="entry name" value="NMO"/>
    <property type="match status" value="1"/>
</dbReference>
<organism evidence="6 7">
    <name type="scientific">Fructilactobacillus lindneri DSM 20690 = JCM 11027</name>
    <dbReference type="NCBI Taxonomy" id="1122148"/>
    <lineage>
        <taxon>Bacteria</taxon>
        <taxon>Bacillati</taxon>
        <taxon>Bacillota</taxon>
        <taxon>Bacilli</taxon>
        <taxon>Lactobacillales</taxon>
        <taxon>Lactobacillaceae</taxon>
        <taxon>Fructilactobacillus</taxon>
    </lineage>
</organism>
<keyword evidence="7" id="KW-1185">Reference proteome</keyword>
<dbReference type="Proteomes" id="UP000051565">
    <property type="component" value="Unassembled WGS sequence"/>
</dbReference>
<evidence type="ECO:0000313" key="6">
    <source>
        <dbReference type="EMBL" id="KRN80454.1"/>
    </source>
</evidence>
<keyword evidence="6" id="KW-0223">Dioxygenase</keyword>
<dbReference type="STRING" id="53444.AYR59_01060"/>
<dbReference type="GO" id="GO:0018580">
    <property type="term" value="F:nitronate monooxygenase activity"/>
    <property type="evidence" value="ECO:0007669"/>
    <property type="project" value="InterPro"/>
</dbReference>
<dbReference type="InterPro" id="IPR013785">
    <property type="entry name" value="Aldolase_TIM"/>
</dbReference>
<evidence type="ECO:0000256" key="2">
    <source>
        <dbReference type="ARBA" id="ARBA00013457"/>
    </source>
</evidence>
<proteinExistence type="predicted"/>
<evidence type="ECO:0000313" key="7">
    <source>
        <dbReference type="Proteomes" id="UP000051565"/>
    </source>
</evidence>
<dbReference type="PANTHER" id="PTHR32332:SF20">
    <property type="entry name" value="2-NITROPROPANE DIOXYGENASE-LIKE PROTEIN"/>
    <property type="match status" value="1"/>
</dbReference>
<dbReference type="PANTHER" id="PTHR32332">
    <property type="entry name" value="2-NITROPROPANE DIOXYGENASE"/>
    <property type="match status" value="1"/>
</dbReference>
<comment type="function">
    <text evidence="1">Nitronate monooxygenase that uses molecular oxygen to catalyze the oxidative denitrification of alkyl nitronates. Acts on propionate 3-nitronate (P3N), the presumed physiological substrate. Probably functions in the detoxification of P3N, a metabolic poison produced by plants and fungi as a defense mechanism.</text>
</comment>
<keyword evidence="4" id="KW-0288">FMN</keyword>
<name>A0A0R2JY17_9LACO</name>
<dbReference type="InterPro" id="IPR004136">
    <property type="entry name" value="NMO"/>
</dbReference>
<evidence type="ECO:0000256" key="4">
    <source>
        <dbReference type="ARBA" id="ARBA00022643"/>
    </source>
</evidence>
<dbReference type="CDD" id="cd04730">
    <property type="entry name" value="NPD_like"/>
    <property type="match status" value="1"/>
</dbReference>
<accession>A0A0R2JY17</accession>
<evidence type="ECO:0000256" key="1">
    <source>
        <dbReference type="ARBA" id="ARBA00003535"/>
    </source>
</evidence>
<dbReference type="Gene3D" id="3.20.20.70">
    <property type="entry name" value="Aldolase class I"/>
    <property type="match status" value="1"/>
</dbReference>
<keyword evidence="5" id="KW-0560">Oxidoreductase</keyword>
<keyword evidence="3" id="KW-0285">Flavoprotein</keyword>
<sequence>MEANKMSKNPITKILGIKYPLIQAPLNWLTDAKFVAAVSNAGGLGTFGPNAGKTSPEQDSMKTLTEEIKRAQQLTDKPFAVNLMVSSSDDFIYPNQVFETALAAGVRTFVLSGFLNTELIKKVKKSGSKLIVREMNSTVSGAKEAEKLGADVIVATGYDEGGVIPTTGFGTFTTVPRIVDAVSIPVIAAGGVTDVRGVRAAFALGAQGVYVGTRLIVTNENRTAQITKEKIVDSGVNDILLVAPNQRSIKNAAADKWAAEFDDGDHETFAATRKAGGVRPAMLDGKINDGVISFDVGIDNIHEIKSVWEVVDEMMADFK</sequence>
<comment type="caution">
    <text evidence="6">The sequence shown here is derived from an EMBL/GenBank/DDBJ whole genome shotgun (WGS) entry which is preliminary data.</text>
</comment>
<dbReference type="AlphaFoldDB" id="A0A0R2JY17"/>
<protein>
    <recommendedName>
        <fullName evidence="2">Probable nitronate monooxygenase</fullName>
    </recommendedName>
</protein>
<gene>
    <name evidence="6" type="ORF">IV52_GL000028</name>
</gene>
<dbReference type="EMBL" id="JQBT01000010">
    <property type="protein sequence ID" value="KRN80454.1"/>
    <property type="molecule type" value="Genomic_DNA"/>
</dbReference>
<evidence type="ECO:0000256" key="5">
    <source>
        <dbReference type="ARBA" id="ARBA00023002"/>
    </source>
</evidence>
<dbReference type="PATRIC" id="fig|1122148.6.peg.33"/>